<feature type="region of interest" description="Disordered" evidence="3">
    <location>
        <begin position="287"/>
        <end position="388"/>
    </location>
</feature>
<feature type="compositionally biased region" description="Polar residues" evidence="3">
    <location>
        <begin position="325"/>
        <end position="344"/>
    </location>
</feature>
<accession>A0A226EF17</accession>
<name>A0A226EF17_FOLCA</name>
<gene>
    <name evidence="4" type="ORF">Fcan01_09135</name>
</gene>
<keyword evidence="1" id="KW-0433">Leucine-rich repeat</keyword>
<dbReference type="OrthoDB" id="1517790at2759"/>
<reference evidence="4 5" key="1">
    <citation type="submission" date="2015-12" db="EMBL/GenBank/DDBJ databases">
        <title>The genome of Folsomia candida.</title>
        <authorList>
            <person name="Faddeeva A."/>
            <person name="Derks M.F."/>
            <person name="Anvar Y."/>
            <person name="Smit S."/>
            <person name="Van Straalen N."/>
            <person name="Roelofs D."/>
        </authorList>
    </citation>
    <scope>NUCLEOTIDE SEQUENCE [LARGE SCALE GENOMIC DNA]</scope>
    <source>
        <strain evidence="4 5">VU population</strain>
        <tissue evidence="4">Whole body</tissue>
    </source>
</reference>
<dbReference type="GO" id="GO:0007010">
    <property type="term" value="P:cytoskeleton organization"/>
    <property type="evidence" value="ECO:0007669"/>
    <property type="project" value="TreeGrafter"/>
</dbReference>
<proteinExistence type="predicted"/>
<feature type="compositionally biased region" description="Basic and acidic residues" evidence="3">
    <location>
        <begin position="207"/>
        <end position="221"/>
    </location>
</feature>
<feature type="region of interest" description="Disordered" evidence="3">
    <location>
        <begin position="193"/>
        <end position="274"/>
    </location>
</feature>
<dbReference type="InterPro" id="IPR001611">
    <property type="entry name" value="Leu-rich_rpt"/>
</dbReference>
<dbReference type="GO" id="GO:0036064">
    <property type="term" value="C:ciliary basal body"/>
    <property type="evidence" value="ECO:0007669"/>
    <property type="project" value="UniProtKB-ARBA"/>
</dbReference>
<dbReference type="PANTHER" id="PTHR18849:SF0">
    <property type="entry name" value="CILIA- AND FLAGELLA-ASSOCIATED PROTEIN 410-RELATED"/>
    <property type="match status" value="1"/>
</dbReference>
<dbReference type="SUPFAM" id="SSF52058">
    <property type="entry name" value="L domain-like"/>
    <property type="match status" value="1"/>
</dbReference>
<feature type="compositionally biased region" description="Polar residues" evidence="3">
    <location>
        <begin position="359"/>
        <end position="373"/>
    </location>
</feature>
<keyword evidence="5" id="KW-1185">Reference proteome</keyword>
<evidence type="ECO:0000256" key="2">
    <source>
        <dbReference type="ARBA" id="ARBA00022737"/>
    </source>
</evidence>
<evidence type="ECO:0000313" key="4">
    <source>
        <dbReference type="EMBL" id="OXA55674.1"/>
    </source>
</evidence>
<dbReference type="InterPro" id="IPR025875">
    <property type="entry name" value="Leu-rich_rpt_4"/>
</dbReference>
<dbReference type="InterPro" id="IPR032675">
    <property type="entry name" value="LRR_dom_sf"/>
</dbReference>
<comment type="caution">
    <text evidence="4">The sequence shown here is derived from an EMBL/GenBank/DDBJ whole genome shotgun (WGS) entry which is preliminary data.</text>
</comment>
<dbReference type="EMBL" id="LNIX01000004">
    <property type="protein sequence ID" value="OXA55674.1"/>
    <property type="molecule type" value="Genomic_DNA"/>
</dbReference>
<dbReference type="Gene3D" id="3.80.10.10">
    <property type="entry name" value="Ribonuclease Inhibitor"/>
    <property type="match status" value="1"/>
</dbReference>
<keyword evidence="2" id="KW-0677">Repeat</keyword>
<dbReference type="Pfam" id="PF12799">
    <property type="entry name" value="LRR_4"/>
    <property type="match status" value="1"/>
</dbReference>
<dbReference type="PROSITE" id="PS51450">
    <property type="entry name" value="LRR"/>
    <property type="match status" value="2"/>
</dbReference>
<dbReference type="PANTHER" id="PTHR18849">
    <property type="entry name" value="LEUCINE RICH REPEAT PROTEIN"/>
    <property type="match status" value="1"/>
</dbReference>
<protein>
    <submittedName>
        <fullName evidence="4">Protein tilB</fullName>
    </submittedName>
</protein>
<dbReference type="Proteomes" id="UP000198287">
    <property type="component" value="Unassembled WGS sequence"/>
</dbReference>
<evidence type="ECO:0000256" key="3">
    <source>
        <dbReference type="SAM" id="MobiDB-lite"/>
    </source>
</evidence>
<evidence type="ECO:0000313" key="5">
    <source>
        <dbReference type="Proteomes" id="UP000198287"/>
    </source>
</evidence>
<dbReference type="OMA" id="NADINCE"/>
<dbReference type="FunFam" id="3.80.10.10:FF:000094">
    <property type="entry name" value="protein C21orf2 isoform X1"/>
    <property type="match status" value="1"/>
</dbReference>
<evidence type="ECO:0000256" key="1">
    <source>
        <dbReference type="ARBA" id="ARBA00022614"/>
    </source>
</evidence>
<feature type="compositionally biased region" description="Low complexity" evidence="3">
    <location>
        <begin position="254"/>
        <end position="265"/>
    </location>
</feature>
<sequence>MKMTKLTEDMIIARTKSSELGAVKKLNCWGSDLIDVSLVKRLANVEVLSLSLNKITTLSDFQYCRNLVELYIRRNAIRDLSELCYLQELTRLRRLLLAENPCVDTAGPLYRATVIRCLPNLEVLDNNEVTPDEVEQAMKVGLILEHPLARRERGSPEPIYYREESPPTAVVPNRRYSSALDCEQVIVKTSALARSPPSEYTPAYIHQPEDNKERRSPEESPQHSSPPQVNGTSNGLRHRRHSHQSSGNLIDDVNSSPPTTTNNNTINSAVDPPVVMRKVQRSPVQEYYPHTANAVQQHRDSIERDSRPAEMIITNGSSGGGGGNYHQQQQRRPSSDYLQDSGRGSYQEPYYDDSPPPQIRNSGSNQRGYTSAQNNSRGGSGSNNKPRTKTSNLLSAVLCLIPELDWASLEVVELAVRRRMDEFVSD</sequence>
<organism evidence="4 5">
    <name type="scientific">Folsomia candida</name>
    <name type="common">Springtail</name>
    <dbReference type="NCBI Taxonomy" id="158441"/>
    <lineage>
        <taxon>Eukaryota</taxon>
        <taxon>Metazoa</taxon>
        <taxon>Ecdysozoa</taxon>
        <taxon>Arthropoda</taxon>
        <taxon>Hexapoda</taxon>
        <taxon>Collembola</taxon>
        <taxon>Entomobryomorpha</taxon>
        <taxon>Isotomoidea</taxon>
        <taxon>Isotomidae</taxon>
        <taxon>Proisotominae</taxon>
        <taxon>Folsomia</taxon>
    </lineage>
</organism>
<dbReference type="GO" id="GO:0097733">
    <property type="term" value="C:photoreceptor cell cilium"/>
    <property type="evidence" value="ECO:0007669"/>
    <property type="project" value="UniProtKB-ARBA"/>
</dbReference>
<dbReference type="AlphaFoldDB" id="A0A226EF17"/>
<feature type="compositionally biased region" description="Basic and acidic residues" evidence="3">
    <location>
        <begin position="297"/>
        <end position="308"/>
    </location>
</feature>